<comment type="caution">
    <text evidence="8">The sequence shown here is derived from an EMBL/GenBank/DDBJ whole genome shotgun (WGS) entry which is preliminary data.</text>
</comment>
<dbReference type="InterPro" id="IPR017896">
    <property type="entry name" value="4Fe4S_Fe-S-bd"/>
</dbReference>
<accession>A0A1V9FPW6</accession>
<dbReference type="PROSITE" id="PS00198">
    <property type="entry name" value="4FE4S_FER_1"/>
    <property type="match status" value="1"/>
</dbReference>
<keyword evidence="9" id="KW-1185">Reference proteome</keyword>
<dbReference type="SUPFAM" id="SSF103501">
    <property type="entry name" value="Respiratory nitrate reductase 1 gamma chain"/>
    <property type="match status" value="1"/>
</dbReference>
<feature type="domain" description="4Fe-4S ferredoxin-type" evidence="7">
    <location>
        <begin position="366"/>
        <end position="396"/>
    </location>
</feature>
<evidence type="ECO:0000259" key="7">
    <source>
        <dbReference type="PROSITE" id="PS51379"/>
    </source>
</evidence>
<sequence>MSYIPQILFIIISAAAIWFFSKKIMTIRRNILLGKDADFSDRRGERWKNVLLLAFGQKKMFRNPLVAVLHFFVYAGFVIINIEVLEILIDGIFGTHRIFSRYGGVIYPYLINAFEFLAVTVLLGCLIFLIRRNIVKVKRLASPDLNGWPRSDANYILITEIVLMSLFLTMNAADTILQQRGYGHYGENSTGNFFFSSLLHPLLNGLSDNALVGVERFCWWLHILGIFAFLNYLPFSKHLHILLAFPNAYYTRLQPMGKMNNMTSIQNEVLYAMQPELVPTDGGTNATPPDKFGAKEATDLSWRNLLDAYSCTECGRCSAACPATITGKKLSPRKIMMDTRDRIEDMGKNIDMNGEYKEDGKTLLHDYISIEELRACTTCNSCVQECPVSISPLEIILELRRSLIMEESNAPQEWNAMFSNVENNFAPWKFSPDDRDKWVQEMS</sequence>
<dbReference type="PROSITE" id="PS51379">
    <property type="entry name" value="4FE4S_FER_2"/>
    <property type="match status" value="2"/>
</dbReference>
<dbReference type="AlphaFoldDB" id="A0A1V9FPW6"/>
<proteinExistence type="predicted"/>
<dbReference type="PANTHER" id="PTHR43255">
    <property type="entry name" value="IRON-SULFUR-BINDING OXIDOREDUCTASE FADF-RELATED-RELATED"/>
    <property type="match status" value="1"/>
</dbReference>
<dbReference type="SUPFAM" id="SSF46548">
    <property type="entry name" value="alpha-helical ferredoxin"/>
    <property type="match status" value="1"/>
</dbReference>
<organism evidence="8 9">
    <name type="scientific">Niastella populi</name>
    <dbReference type="NCBI Taxonomy" id="550983"/>
    <lineage>
        <taxon>Bacteria</taxon>
        <taxon>Pseudomonadati</taxon>
        <taxon>Bacteroidota</taxon>
        <taxon>Chitinophagia</taxon>
        <taxon>Chitinophagales</taxon>
        <taxon>Chitinophagaceae</taxon>
        <taxon>Niastella</taxon>
    </lineage>
</organism>
<dbReference type="Pfam" id="PF13187">
    <property type="entry name" value="Fer4_9"/>
    <property type="match status" value="1"/>
</dbReference>
<name>A0A1V9FPW6_9BACT</name>
<keyword evidence="6" id="KW-0472">Membrane</keyword>
<dbReference type="EMBL" id="LWBP01000156">
    <property type="protein sequence ID" value="OQP60311.1"/>
    <property type="molecule type" value="Genomic_DNA"/>
</dbReference>
<evidence type="ECO:0000313" key="9">
    <source>
        <dbReference type="Proteomes" id="UP000192276"/>
    </source>
</evidence>
<dbReference type="GO" id="GO:0016491">
    <property type="term" value="F:oxidoreductase activity"/>
    <property type="evidence" value="ECO:0007669"/>
    <property type="project" value="UniProtKB-KW"/>
</dbReference>
<evidence type="ECO:0000256" key="6">
    <source>
        <dbReference type="SAM" id="Phobius"/>
    </source>
</evidence>
<keyword evidence="4" id="KW-0408">Iron</keyword>
<dbReference type="InterPro" id="IPR009051">
    <property type="entry name" value="Helical_ferredxn"/>
</dbReference>
<keyword evidence="6" id="KW-0812">Transmembrane</keyword>
<evidence type="ECO:0000313" key="8">
    <source>
        <dbReference type="EMBL" id="OQP60311.1"/>
    </source>
</evidence>
<feature type="transmembrane region" description="Helical" evidence="6">
    <location>
        <begin position="65"/>
        <end position="89"/>
    </location>
</feature>
<keyword evidence="6" id="KW-1133">Transmembrane helix</keyword>
<dbReference type="Gene3D" id="1.10.1060.10">
    <property type="entry name" value="Alpha-helical ferredoxin"/>
    <property type="match status" value="1"/>
</dbReference>
<dbReference type="OrthoDB" id="9769677at2"/>
<keyword evidence="2" id="KW-0479">Metal-binding</keyword>
<dbReference type="STRING" id="550983.A4R26_20350"/>
<dbReference type="InterPro" id="IPR036197">
    <property type="entry name" value="NarG-like_sf"/>
</dbReference>
<feature type="domain" description="4Fe-4S ferredoxin-type" evidence="7">
    <location>
        <begin position="302"/>
        <end position="333"/>
    </location>
</feature>
<keyword evidence="1" id="KW-0004">4Fe-4S</keyword>
<evidence type="ECO:0000256" key="4">
    <source>
        <dbReference type="ARBA" id="ARBA00023004"/>
    </source>
</evidence>
<dbReference type="InterPro" id="IPR051460">
    <property type="entry name" value="HdrC_iron-sulfur_subunit"/>
</dbReference>
<keyword evidence="3" id="KW-0560">Oxidoreductase</keyword>
<feature type="transmembrane region" description="Helical" evidence="6">
    <location>
        <begin position="6"/>
        <end position="25"/>
    </location>
</feature>
<dbReference type="InterPro" id="IPR017900">
    <property type="entry name" value="4Fe4S_Fe_S_CS"/>
</dbReference>
<dbReference type="GO" id="GO:0051539">
    <property type="term" value="F:4 iron, 4 sulfur cluster binding"/>
    <property type="evidence" value="ECO:0007669"/>
    <property type="project" value="UniProtKB-KW"/>
</dbReference>
<evidence type="ECO:0000256" key="1">
    <source>
        <dbReference type="ARBA" id="ARBA00022485"/>
    </source>
</evidence>
<feature type="transmembrane region" description="Helical" evidence="6">
    <location>
        <begin position="217"/>
        <end position="235"/>
    </location>
</feature>
<gene>
    <name evidence="8" type="ORF">A4R26_20350</name>
</gene>
<keyword evidence="5" id="KW-0411">Iron-sulfur</keyword>
<evidence type="ECO:0000256" key="2">
    <source>
        <dbReference type="ARBA" id="ARBA00022723"/>
    </source>
</evidence>
<dbReference type="Proteomes" id="UP000192276">
    <property type="component" value="Unassembled WGS sequence"/>
</dbReference>
<evidence type="ECO:0000256" key="5">
    <source>
        <dbReference type="ARBA" id="ARBA00023014"/>
    </source>
</evidence>
<dbReference type="PANTHER" id="PTHR43255:SF1">
    <property type="entry name" value="IRON-SULFUR-BINDING OXIDOREDUCTASE FADF-RELATED"/>
    <property type="match status" value="1"/>
</dbReference>
<protein>
    <submittedName>
        <fullName evidence="8">Fe-S oxidoreductase</fullName>
    </submittedName>
</protein>
<dbReference type="Gene3D" id="1.20.950.20">
    <property type="entry name" value="Transmembrane di-heme cytochromes, Chain C"/>
    <property type="match status" value="1"/>
</dbReference>
<dbReference type="RefSeq" id="WP_081164420.1">
    <property type="nucleotide sequence ID" value="NZ_LWBP01000156.1"/>
</dbReference>
<dbReference type="GO" id="GO:0005886">
    <property type="term" value="C:plasma membrane"/>
    <property type="evidence" value="ECO:0007669"/>
    <property type="project" value="TreeGrafter"/>
</dbReference>
<evidence type="ECO:0000256" key="3">
    <source>
        <dbReference type="ARBA" id="ARBA00023002"/>
    </source>
</evidence>
<reference evidence="9" key="1">
    <citation type="submission" date="2016-04" db="EMBL/GenBank/DDBJ databases">
        <authorList>
            <person name="Chen L."/>
            <person name="Zhuang W."/>
            <person name="Wang G."/>
        </authorList>
    </citation>
    <scope>NUCLEOTIDE SEQUENCE [LARGE SCALE GENOMIC DNA]</scope>
    <source>
        <strain evidence="9">208</strain>
    </source>
</reference>
<dbReference type="GO" id="GO:0046872">
    <property type="term" value="F:metal ion binding"/>
    <property type="evidence" value="ECO:0007669"/>
    <property type="project" value="UniProtKB-KW"/>
</dbReference>
<feature type="transmembrane region" description="Helical" evidence="6">
    <location>
        <begin position="109"/>
        <end position="130"/>
    </location>
</feature>